<dbReference type="InterPro" id="IPR011006">
    <property type="entry name" value="CheY-like_superfamily"/>
</dbReference>
<dbReference type="Proteomes" id="UP001431010">
    <property type="component" value="Chromosome"/>
</dbReference>
<dbReference type="SUPFAM" id="SSF52172">
    <property type="entry name" value="CheY-like"/>
    <property type="match status" value="1"/>
</dbReference>
<dbReference type="InterPro" id="IPR050595">
    <property type="entry name" value="Bact_response_regulator"/>
</dbReference>
<sequence length="111" mass="12549">MLLVEDEPLILMDIELQLQGAGHNVISVRNADRAIEVLADRSVDVLLTDIDMQGSMDGLRLAAAVRERWPPIQIVVMSGKKRPTRDELPQRARFLEKPFHTHSLLEAVGQW</sequence>
<name>A0ABY3RPF8_9BRAD</name>
<evidence type="ECO:0000313" key="7">
    <source>
        <dbReference type="Proteomes" id="UP001431010"/>
    </source>
</evidence>
<dbReference type="PANTHER" id="PTHR44591:SF3">
    <property type="entry name" value="RESPONSE REGULATORY DOMAIN-CONTAINING PROTEIN"/>
    <property type="match status" value="1"/>
</dbReference>
<gene>
    <name evidence="6" type="ORF">LQG66_28415</name>
</gene>
<dbReference type="PROSITE" id="PS50110">
    <property type="entry name" value="RESPONSE_REGULATORY"/>
    <property type="match status" value="1"/>
</dbReference>
<keyword evidence="2" id="KW-0805">Transcription regulation</keyword>
<evidence type="ECO:0000256" key="1">
    <source>
        <dbReference type="ARBA" id="ARBA00022553"/>
    </source>
</evidence>
<protein>
    <submittedName>
        <fullName evidence="6">Response regulator</fullName>
    </submittedName>
</protein>
<dbReference type="RefSeq" id="WP_231327986.1">
    <property type="nucleotide sequence ID" value="NZ_CP088156.1"/>
</dbReference>
<dbReference type="PANTHER" id="PTHR44591">
    <property type="entry name" value="STRESS RESPONSE REGULATOR PROTEIN 1"/>
    <property type="match status" value="1"/>
</dbReference>
<keyword evidence="7" id="KW-1185">Reference proteome</keyword>
<keyword evidence="3" id="KW-0804">Transcription</keyword>
<evidence type="ECO:0000256" key="4">
    <source>
        <dbReference type="PROSITE-ProRule" id="PRU00169"/>
    </source>
</evidence>
<keyword evidence="1 4" id="KW-0597">Phosphoprotein</keyword>
<reference evidence="6" key="1">
    <citation type="journal article" date="2024" name="Antonie Van Leeuwenhoek">
        <title>Bradyrhizobium ontarionense sp. nov., a novel bacterial symbiont isolated from Aeschynomene indica (Indian jointvetch), harbours photosynthesis, nitrogen fixation and nitrous oxide (N2O) reductase genes.</title>
        <authorList>
            <person name="Bromfield E.S.P."/>
            <person name="Cloutier S."/>
        </authorList>
    </citation>
    <scope>NUCLEOTIDE SEQUENCE</scope>
    <source>
        <strain evidence="6">A19</strain>
    </source>
</reference>
<evidence type="ECO:0000313" key="6">
    <source>
        <dbReference type="EMBL" id="UFZ08547.1"/>
    </source>
</evidence>
<dbReference type="Pfam" id="PF00072">
    <property type="entry name" value="Response_reg"/>
    <property type="match status" value="1"/>
</dbReference>
<evidence type="ECO:0000256" key="2">
    <source>
        <dbReference type="ARBA" id="ARBA00023015"/>
    </source>
</evidence>
<feature type="domain" description="Response regulatory" evidence="5">
    <location>
        <begin position="1"/>
        <end position="111"/>
    </location>
</feature>
<dbReference type="EMBL" id="CP088156">
    <property type="protein sequence ID" value="UFZ08547.1"/>
    <property type="molecule type" value="Genomic_DNA"/>
</dbReference>
<organism evidence="6 7">
    <name type="scientific">Bradyrhizobium ontarionense</name>
    <dbReference type="NCBI Taxonomy" id="2898149"/>
    <lineage>
        <taxon>Bacteria</taxon>
        <taxon>Pseudomonadati</taxon>
        <taxon>Pseudomonadota</taxon>
        <taxon>Alphaproteobacteria</taxon>
        <taxon>Hyphomicrobiales</taxon>
        <taxon>Nitrobacteraceae</taxon>
        <taxon>Bradyrhizobium</taxon>
    </lineage>
</organism>
<accession>A0ABY3RPF8</accession>
<feature type="modified residue" description="4-aspartylphosphate" evidence="4">
    <location>
        <position position="49"/>
    </location>
</feature>
<dbReference type="Gene3D" id="3.40.50.2300">
    <property type="match status" value="1"/>
</dbReference>
<dbReference type="SMART" id="SM00448">
    <property type="entry name" value="REC"/>
    <property type="match status" value="1"/>
</dbReference>
<proteinExistence type="predicted"/>
<dbReference type="InterPro" id="IPR001789">
    <property type="entry name" value="Sig_transdc_resp-reg_receiver"/>
</dbReference>
<evidence type="ECO:0000259" key="5">
    <source>
        <dbReference type="PROSITE" id="PS50110"/>
    </source>
</evidence>
<evidence type="ECO:0000256" key="3">
    <source>
        <dbReference type="ARBA" id="ARBA00023163"/>
    </source>
</evidence>